<feature type="transmembrane region" description="Helical" evidence="5">
    <location>
        <begin position="73"/>
        <end position="94"/>
    </location>
</feature>
<evidence type="ECO:0000256" key="1">
    <source>
        <dbReference type="ARBA" id="ARBA00004651"/>
    </source>
</evidence>
<keyword evidence="4 5" id="KW-0472">Membrane</keyword>
<dbReference type="GO" id="GO:0005886">
    <property type="term" value="C:plasma membrane"/>
    <property type="evidence" value="ECO:0007669"/>
    <property type="project" value="UniProtKB-SubCell"/>
</dbReference>
<proteinExistence type="predicted"/>
<feature type="transmembrane region" description="Helical" evidence="5">
    <location>
        <begin position="246"/>
        <end position="263"/>
    </location>
</feature>
<dbReference type="PROSITE" id="PS50850">
    <property type="entry name" value="MFS"/>
    <property type="match status" value="1"/>
</dbReference>
<feature type="transmembrane region" description="Helical" evidence="5">
    <location>
        <begin position="166"/>
        <end position="187"/>
    </location>
</feature>
<feature type="transmembrane region" description="Helical" evidence="5">
    <location>
        <begin position="106"/>
        <end position="123"/>
    </location>
</feature>
<feature type="transmembrane region" description="Helical" evidence="5">
    <location>
        <begin position="193"/>
        <end position="213"/>
    </location>
</feature>
<feature type="transmembrane region" description="Helical" evidence="5">
    <location>
        <begin position="315"/>
        <end position="333"/>
    </location>
</feature>
<dbReference type="PANTHER" id="PTHR23528:SF1">
    <property type="entry name" value="MAJOR FACILITATOR SUPERFAMILY (MFS) PROFILE DOMAIN-CONTAINING PROTEIN"/>
    <property type="match status" value="1"/>
</dbReference>
<comment type="subcellular location">
    <subcellularLocation>
        <location evidence="1">Cell membrane</location>
        <topology evidence="1">Multi-pass membrane protein</topology>
    </subcellularLocation>
</comment>
<dbReference type="EMBL" id="WEGI01000016">
    <property type="protein sequence ID" value="MQY30940.1"/>
    <property type="molecule type" value="Genomic_DNA"/>
</dbReference>
<dbReference type="Proteomes" id="UP000431401">
    <property type="component" value="Unassembled WGS sequence"/>
</dbReference>
<feature type="domain" description="Major facilitator superfamily (MFS) profile" evidence="6">
    <location>
        <begin position="34"/>
        <end position="427"/>
    </location>
</feature>
<organism evidence="7 8">
    <name type="scientific">Nocardia aurantia</name>
    <dbReference type="NCBI Taxonomy" id="2585199"/>
    <lineage>
        <taxon>Bacteria</taxon>
        <taxon>Bacillati</taxon>
        <taxon>Actinomycetota</taxon>
        <taxon>Actinomycetes</taxon>
        <taxon>Mycobacteriales</taxon>
        <taxon>Nocardiaceae</taxon>
        <taxon>Nocardia</taxon>
    </lineage>
</organism>
<dbReference type="GO" id="GO:0022857">
    <property type="term" value="F:transmembrane transporter activity"/>
    <property type="evidence" value="ECO:0007669"/>
    <property type="project" value="InterPro"/>
</dbReference>
<feature type="transmembrane region" description="Helical" evidence="5">
    <location>
        <begin position="339"/>
        <end position="356"/>
    </location>
</feature>
<comment type="caution">
    <text evidence="7">The sequence shown here is derived from an EMBL/GenBank/DDBJ whole genome shotgun (WGS) entry which is preliminary data.</text>
</comment>
<evidence type="ECO:0000256" key="2">
    <source>
        <dbReference type="ARBA" id="ARBA00022692"/>
    </source>
</evidence>
<evidence type="ECO:0000256" key="4">
    <source>
        <dbReference type="ARBA" id="ARBA00023136"/>
    </source>
</evidence>
<dbReference type="Gene3D" id="1.20.1250.20">
    <property type="entry name" value="MFS general substrate transporter like domains"/>
    <property type="match status" value="2"/>
</dbReference>
<protein>
    <recommendedName>
        <fullName evidence="6">Major facilitator superfamily (MFS) profile domain-containing protein</fullName>
    </recommendedName>
</protein>
<dbReference type="SUPFAM" id="SSF103473">
    <property type="entry name" value="MFS general substrate transporter"/>
    <property type="match status" value="1"/>
</dbReference>
<evidence type="ECO:0000313" key="8">
    <source>
        <dbReference type="Proteomes" id="UP000431401"/>
    </source>
</evidence>
<evidence type="ECO:0000256" key="3">
    <source>
        <dbReference type="ARBA" id="ARBA00022989"/>
    </source>
</evidence>
<dbReference type="PROSITE" id="PS00216">
    <property type="entry name" value="SUGAR_TRANSPORT_1"/>
    <property type="match status" value="1"/>
</dbReference>
<evidence type="ECO:0000256" key="5">
    <source>
        <dbReference type="SAM" id="Phobius"/>
    </source>
</evidence>
<feature type="transmembrane region" description="Helical" evidence="5">
    <location>
        <begin position="377"/>
        <end position="398"/>
    </location>
</feature>
<accession>A0A7K0DYQ4</accession>
<feature type="transmembrane region" description="Helical" evidence="5">
    <location>
        <begin position="404"/>
        <end position="423"/>
    </location>
</feature>
<feature type="transmembrane region" description="Helical" evidence="5">
    <location>
        <begin position="34"/>
        <end position="53"/>
    </location>
</feature>
<dbReference type="AlphaFoldDB" id="A0A7K0DYQ4"/>
<name>A0A7K0DYQ4_9NOCA</name>
<reference evidence="7 8" key="1">
    <citation type="submission" date="2019-10" db="EMBL/GenBank/DDBJ databases">
        <title>Nocardia macrotermitis sp. nov. and Nocardia aurantia sp. nov., isolated from the gut of fungus growing-termite Macrotermes natalensis.</title>
        <authorList>
            <person name="Benndorf R."/>
            <person name="Schwitalla J."/>
            <person name="Martin K."/>
            <person name="De Beer W."/>
            <person name="Kaster A.-K."/>
            <person name="Vollmers J."/>
            <person name="Poulsen M."/>
            <person name="Beemelmanns C."/>
        </authorList>
    </citation>
    <scope>NUCLEOTIDE SEQUENCE [LARGE SCALE GENOMIC DNA]</scope>
    <source>
        <strain evidence="7 8">RB56</strain>
    </source>
</reference>
<gene>
    <name evidence="7" type="ORF">NRB56_65450</name>
</gene>
<feature type="transmembrane region" description="Helical" evidence="5">
    <location>
        <begin position="283"/>
        <end position="303"/>
    </location>
</feature>
<evidence type="ECO:0000259" key="6">
    <source>
        <dbReference type="PROSITE" id="PS50850"/>
    </source>
</evidence>
<evidence type="ECO:0000313" key="7">
    <source>
        <dbReference type="EMBL" id="MQY30940.1"/>
    </source>
</evidence>
<dbReference type="InterPro" id="IPR036259">
    <property type="entry name" value="MFS_trans_sf"/>
</dbReference>
<dbReference type="InterPro" id="IPR005829">
    <property type="entry name" value="Sugar_transporter_CS"/>
</dbReference>
<feature type="transmembrane region" description="Helical" evidence="5">
    <location>
        <begin position="129"/>
        <end position="146"/>
    </location>
</feature>
<dbReference type="InterPro" id="IPR020846">
    <property type="entry name" value="MFS_dom"/>
</dbReference>
<keyword evidence="2 5" id="KW-0812">Transmembrane</keyword>
<keyword evidence="8" id="KW-1185">Reference proteome</keyword>
<dbReference type="Pfam" id="PF13347">
    <property type="entry name" value="MFS_2"/>
    <property type="match status" value="1"/>
</dbReference>
<sequence length="427" mass="45574">MTMSSEDVSPSTFITVADGTDDPPPLVRGSVNRLLVWVFPANLVLFLLWGSIPGLLLPHQLELLDPARKVADLGIVTSVGAFGAMVVAPIIGQISDRTRSRYGRRAPWIVVGALAGTLAAIGLACAHDLLAVAIAWPLVQIFYNIAQGPLTTILPDRIPRRRRGVFAAVAGIGGMSGSLLGSVVGAVMYDNLAVGYVVFAVTALTVLILFVVFNPDHSSTDMRIQPFRIADFLNAFWVNPVAHPDFFWAFLGRLLLFTGYFLIQGYQLYLLSDYLHLPNPQKAVPVIGFIALVGIIISTVISGPASDRVGRRKPFVFCSSIVMGLAAILPWAWPTLTSWFIMTGILGLGFGMYAAVDQALMADVLPSAQSFGKDLGVINIAATLPQTIAPAIAGAIVLTFGFAGLFPFSIALSLLGAASVWAIRSVR</sequence>
<keyword evidence="3 5" id="KW-1133">Transmembrane helix</keyword>
<dbReference type="PANTHER" id="PTHR23528">
    <property type="match status" value="1"/>
</dbReference>